<dbReference type="InterPro" id="IPR020904">
    <property type="entry name" value="Sc_DH/Rdtase_CS"/>
</dbReference>
<dbReference type="PROSITE" id="PS00061">
    <property type="entry name" value="ADH_SHORT"/>
    <property type="match status" value="1"/>
</dbReference>
<evidence type="ECO:0000313" key="3">
    <source>
        <dbReference type="EMBL" id="QGU07225.1"/>
    </source>
</evidence>
<gene>
    <name evidence="3" type="primary">rbtD</name>
    <name evidence="3" type="ORF">COCCU_06435</name>
</gene>
<comment type="similarity">
    <text evidence="1">Belongs to the short-chain dehydrogenases/reductases (SDR) family.</text>
</comment>
<dbReference type="Gene3D" id="3.40.50.720">
    <property type="entry name" value="NAD(P)-binding Rossmann-like Domain"/>
    <property type="match status" value="1"/>
</dbReference>
<dbReference type="PANTHER" id="PTHR43157">
    <property type="entry name" value="PHOSPHATIDYLINOSITOL-GLYCAN BIOSYNTHESIS CLASS F PROTEIN-RELATED"/>
    <property type="match status" value="1"/>
</dbReference>
<keyword evidence="4" id="KW-1185">Reference proteome</keyword>
<dbReference type="PRINTS" id="PR00081">
    <property type="entry name" value="GDHRDH"/>
</dbReference>
<dbReference type="EC" id="1.1.1.56" evidence="3"/>
<keyword evidence="2 3" id="KW-0560">Oxidoreductase</keyword>
<name>A0A6B8W7F1_9CORY</name>
<dbReference type="GO" id="GO:0050255">
    <property type="term" value="F:ribitol 2-dehydrogenase (NAD+) activity"/>
    <property type="evidence" value="ECO:0007669"/>
    <property type="project" value="UniProtKB-EC"/>
</dbReference>
<dbReference type="KEGG" id="cok:COCCU_06435"/>
<organism evidence="3 4">
    <name type="scientific">Corynebacterium occultum</name>
    <dbReference type="NCBI Taxonomy" id="2675219"/>
    <lineage>
        <taxon>Bacteria</taxon>
        <taxon>Bacillati</taxon>
        <taxon>Actinomycetota</taxon>
        <taxon>Actinomycetes</taxon>
        <taxon>Mycobacteriales</taxon>
        <taxon>Corynebacteriaceae</taxon>
        <taxon>Corynebacterium</taxon>
    </lineage>
</organism>
<protein>
    <submittedName>
        <fullName evidence="3">Ribitol 2-dehydrogenase</fullName>
        <ecNumber evidence="3">1.1.1.56</ecNumber>
    </submittedName>
</protein>
<evidence type="ECO:0000256" key="2">
    <source>
        <dbReference type="ARBA" id="ARBA00023002"/>
    </source>
</evidence>
<proteinExistence type="inferred from homology"/>
<evidence type="ECO:0000256" key="1">
    <source>
        <dbReference type="ARBA" id="ARBA00006484"/>
    </source>
</evidence>
<sequence length="278" mass="30776">MRTIVITGASDGIGAEAARQLSEATVDKDQQLVLIGRSPEKTRRIAEELGAAHHLVDYTSLDSVRVLAATLNEKYGRIDVLANNAGGVFSGPVRTVDGFERTFQVNYLAPFLLTHLLMEKLMSSQANVVFNSSFTSWMMGKIDLHDLSGWGNFSINQAYANSKLAVNIFSEQLHQRYHRQGISTVSFSPGMVATNVVRESGYEPGPRLKKLAAPFLTPLDRAGGRLAYFISGEPGRDWESGKFYGSNLKPGRHTKLSQSPRLSERVWELSSQMLAIRW</sequence>
<evidence type="ECO:0000313" key="4">
    <source>
        <dbReference type="Proteomes" id="UP000424462"/>
    </source>
</evidence>
<dbReference type="Pfam" id="PF00106">
    <property type="entry name" value="adh_short"/>
    <property type="match status" value="1"/>
</dbReference>
<dbReference type="AlphaFoldDB" id="A0A6B8W7F1"/>
<dbReference type="EMBL" id="CP046455">
    <property type="protein sequence ID" value="QGU07225.1"/>
    <property type="molecule type" value="Genomic_DNA"/>
</dbReference>
<dbReference type="SUPFAM" id="SSF51735">
    <property type="entry name" value="NAD(P)-binding Rossmann-fold domains"/>
    <property type="match status" value="1"/>
</dbReference>
<accession>A0A6B8W7F1</accession>
<reference evidence="3 4" key="1">
    <citation type="submission" date="2019-11" db="EMBL/GenBank/DDBJ databases">
        <title>Complete genome sequence of Corynebacterium kalinowskii 1959, a novel Corynebacterium species isolated from soil of a small paddock in Vilsendorf, Germany.</title>
        <authorList>
            <person name="Schaffert L."/>
            <person name="Ruwe M."/>
            <person name="Milse J."/>
            <person name="Hanuschka K."/>
            <person name="Ortseifen V."/>
            <person name="Droste J."/>
            <person name="Brandt D."/>
            <person name="Schlueter L."/>
            <person name="Kutter Y."/>
            <person name="Vinke S."/>
            <person name="Viehoefer P."/>
            <person name="Jacob L."/>
            <person name="Luebke N.-C."/>
            <person name="Schulte-Berndt E."/>
            <person name="Hain C."/>
            <person name="Linder M."/>
            <person name="Schmidt P."/>
            <person name="Wollenschlaeger L."/>
            <person name="Luttermann T."/>
            <person name="Thieme E."/>
            <person name="Hassa J."/>
            <person name="Haak M."/>
            <person name="Wittchen M."/>
            <person name="Mentz A."/>
            <person name="Persicke M."/>
            <person name="Busche T."/>
            <person name="Ruckert C."/>
        </authorList>
    </citation>
    <scope>NUCLEOTIDE SEQUENCE [LARGE SCALE GENOMIC DNA]</scope>
    <source>
        <strain evidence="3 4">2039</strain>
    </source>
</reference>
<dbReference type="PANTHER" id="PTHR43157:SF31">
    <property type="entry name" value="PHOSPHATIDYLINOSITOL-GLYCAN BIOSYNTHESIS CLASS F PROTEIN"/>
    <property type="match status" value="1"/>
</dbReference>
<dbReference type="Proteomes" id="UP000424462">
    <property type="component" value="Chromosome"/>
</dbReference>
<dbReference type="InterPro" id="IPR002347">
    <property type="entry name" value="SDR_fam"/>
</dbReference>
<dbReference type="InterPro" id="IPR036291">
    <property type="entry name" value="NAD(P)-bd_dom_sf"/>
</dbReference>